<dbReference type="AlphaFoldDB" id="A0A495MQI4"/>
<keyword evidence="1" id="KW-0472">Membrane</keyword>
<sequence length="49" mass="5640">MLKTQPKSNKWSNTGVSGRFFGVTVFLTWVKFGEIWTGFVRMPKNQNST</sequence>
<evidence type="ECO:0000313" key="2">
    <source>
        <dbReference type="EMBL" id="RKS26579.1"/>
    </source>
</evidence>
<dbReference type="Proteomes" id="UP000277579">
    <property type="component" value="Unassembled WGS sequence"/>
</dbReference>
<protein>
    <submittedName>
        <fullName evidence="2">Uncharacterized protein</fullName>
    </submittedName>
</protein>
<feature type="transmembrane region" description="Helical" evidence="1">
    <location>
        <begin position="20"/>
        <end position="40"/>
    </location>
</feature>
<proteinExistence type="predicted"/>
<keyword evidence="1" id="KW-0812">Transmembrane</keyword>
<dbReference type="EMBL" id="RBLC01000001">
    <property type="protein sequence ID" value="RKS26579.1"/>
    <property type="molecule type" value="Genomic_DNA"/>
</dbReference>
<evidence type="ECO:0000256" key="1">
    <source>
        <dbReference type="SAM" id="Phobius"/>
    </source>
</evidence>
<accession>A0A495MQI4</accession>
<evidence type="ECO:0000313" key="3">
    <source>
        <dbReference type="Proteomes" id="UP000277579"/>
    </source>
</evidence>
<keyword evidence="3" id="KW-1185">Reference proteome</keyword>
<comment type="caution">
    <text evidence="2">The sequence shown here is derived from an EMBL/GenBank/DDBJ whole genome shotgun (WGS) entry which is preliminary data.</text>
</comment>
<reference evidence="2 3" key="1">
    <citation type="submission" date="2018-10" db="EMBL/GenBank/DDBJ databases">
        <title>Genomic Encyclopedia of Archaeal and Bacterial Type Strains, Phase II (KMG-II): from individual species to whole genera.</title>
        <authorList>
            <person name="Goeker M."/>
        </authorList>
    </citation>
    <scope>NUCLEOTIDE SEQUENCE [LARGE SCALE GENOMIC DNA]</scope>
    <source>
        <strain evidence="2 3">DSM 29537</strain>
    </source>
</reference>
<gene>
    <name evidence="2" type="ORF">CLV94_1642</name>
</gene>
<keyword evidence="1" id="KW-1133">Transmembrane helix</keyword>
<name>A0A495MQI4_9FLAO</name>
<organism evidence="2 3">
    <name type="scientific">Flavobacterium endophyticum</name>
    <dbReference type="NCBI Taxonomy" id="1540163"/>
    <lineage>
        <taxon>Bacteria</taxon>
        <taxon>Pseudomonadati</taxon>
        <taxon>Bacteroidota</taxon>
        <taxon>Flavobacteriia</taxon>
        <taxon>Flavobacteriales</taxon>
        <taxon>Flavobacteriaceae</taxon>
        <taxon>Flavobacterium</taxon>
    </lineage>
</organism>